<dbReference type="Proteomes" id="UP001457282">
    <property type="component" value="Unassembled WGS sequence"/>
</dbReference>
<dbReference type="AlphaFoldDB" id="A0AAW1W5U2"/>
<evidence type="ECO:0000313" key="1">
    <source>
        <dbReference type="EMBL" id="KAK9920047.1"/>
    </source>
</evidence>
<sequence length="101" mass="11194">MESRGCLDCRIEPFPFPGRAVEVYCGRTIWASNFKADSSLEFGLIYHVLVDGGKAWLLEVWGWCDRNSIVTVVLVLWLWAWTGGCTDSLVLGLVFGPGSVP</sequence>
<reference evidence="1 2" key="1">
    <citation type="journal article" date="2023" name="G3 (Bethesda)">
        <title>A chromosome-length genome assembly and annotation of blackberry (Rubus argutus, cv. 'Hillquist').</title>
        <authorList>
            <person name="Bruna T."/>
            <person name="Aryal R."/>
            <person name="Dudchenko O."/>
            <person name="Sargent D.J."/>
            <person name="Mead D."/>
            <person name="Buti M."/>
            <person name="Cavallini A."/>
            <person name="Hytonen T."/>
            <person name="Andres J."/>
            <person name="Pham M."/>
            <person name="Weisz D."/>
            <person name="Mascagni F."/>
            <person name="Usai G."/>
            <person name="Natali L."/>
            <person name="Bassil N."/>
            <person name="Fernandez G.E."/>
            <person name="Lomsadze A."/>
            <person name="Armour M."/>
            <person name="Olukolu B."/>
            <person name="Poorten T."/>
            <person name="Britton C."/>
            <person name="Davik J."/>
            <person name="Ashrafi H."/>
            <person name="Aiden E.L."/>
            <person name="Borodovsky M."/>
            <person name="Worthington M."/>
        </authorList>
    </citation>
    <scope>NUCLEOTIDE SEQUENCE [LARGE SCALE GENOMIC DNA]</scope>
    <source>
        <strain evidence="1">PI 553951</strain>
    </source>
</reference>
<dbReference type="EMBL" id="JBEDUW010000006">
    <property type="protein sequence ID" value="KAK9920047.1"/>
    <property type="molecule type" value="Genomic_DNA"/>
</dbReference>
<gene>
    <name evidence="1" type="ORF">M0R45_028612</name>
</gene>
<name>A0AAW1W5U2_RUBAR</name>
<accession>A0AAW1W5U2</accession>
<keyword evidence="2" id="KW-1185">Reference proteome</keyword>
<proteinExistence type="predicted"/>
<protein>
    <submittedName>
        <fullName evidence="1">Uncharacterized protein</fullName>
    </submittedName>
</protein>
<comment type="caution">
    <text evidence="1">The sequence shown here is derived from an EMBL/GenBank/DDBJ whole genome shotgun (WGS) entry which is preliminary data.</text>
</comment>
<evidence type="ECO:0000313" key="2">
    <source>
        <dbReference type="Proteomes" id="UP001457282"/>
    </source>
</evidence>
<organism evidence="1 2">
    <name type="scientific">Rubus argutus</name>
    <name type="common">Southern blackberry</name>
    <dbReference type="NCBI Taxonomy" id="59490"/>
    <lineage>
        <taxon>Eukaryota</taxon>
        <taxon>Viridiplantae</taxon>
        <taxon>Streptophyta</taxon>
        <taxon>Embryophyta</taxon>
        <taxon>Tracheophyta</taxon>
        <taxon>Spermatophyta</taxon>
        <taxon>Magnoliopsida</taxon>
        <taxon>eudicotyledons</taxon>
        <taxon>Gunneridae</taxon>
        <taxon>Pentapetalae</taxon>
        <taxon>rosids</taxon>
        <taxon>fabids</taxon>
        <taxon>Rosales</taxon>
        <taxon>Rosaceae</taxon>
        <taxon>Rosoideae</taxon>
        <taxon>Rosoideae incertae sedis</taxon>
        <taxon>Rubus</taxon>
    </lineage>
</organism>